<accession>A0AA95JHW5</accession>
<name>A0AA95JHW5_9BACL</name>
<reference evidence="4" key="1">
    <citation type="submission" date="2023-03" db="EMBL/GenBank/DDBJ databases">
        <title>Andean soil-derived lignocellulolytic bacterial consortium as a source of novel taxa and putative plastic-active enzymes.</title>
        <authorList>
            <person name="Diaz-Garcia L."/>
            <person name="Chuvochina M."/>
            <person name="Feuerriegel G."/>
            <person name="Bunk B."/>
            <person name="Sproer C."/>
            <person name="Streit W.R."/>
            <person name="Rodriguez L.M."/>
            <person name="Overmann J."/>
            <person name="Jimenez D.J."/>
        </authorList>
    </citation>
    <scope>NUCLEOTIDE SEQUENCE</scope>
    <source>
        <strain evidence="4">MAG 2441</strain>
    </source>
</reference>
<feature type="compositionally biased region" description="Polar residues" evidence="1">
    <location>
        <begin position="43"/>
        <end position="54"/>
    </location>
</feature>
<dbReference type="Pfam" id="PF04205">
    <property type="entry name" value="FMN_bind"/>
    <property type="match status" value="1"/>
</dbReference>
<proteinExistence type="predicted"/>
<feature type="chain" id="PRO_5041739504" evidence="2">
    <location>
        <begin position="19"/>
        <end position="187"/>
    </location>
</feature>
<dbReference type="GO" id="GO:0016020">
    <property type="term" value="C:membrane"/>
    <property type="evidence" value="ECO:0007669"/>
    <property type="project" value="InterPro"/>
</dbReference>
<dbReference type="AlphaFoldDB" id="A0AA95JHW5"/>
<dbReference type="EMBL" id="CP119317">
    <property type="protein sequence ID" value="WEK56440.1"/>
    <property type="molecule type" value="Genomic_DNA"/>
</dbReference>
<dbReference type="InterPro" id="IPR007329">
    <property type="entry name" value="FMN-bd"/>
</dbReference>
<feature type="compositionally biased region" description="Low complexity" evidence="1">
    <location>
        <begin position="55"/>
        <end position="90"/>
    </location>
</feature>
<feature type="signal peptide" evidence="2">
    <location>
        <begin position="1"/>
        <end position="18"/>
    </location>
</feature>
<protein>
    <submittedName>
        <fullName evidence="4">FMN-binding protein</fullName>
    </submittedName>
</protein>
<dbReference type="Gene3D" id="3.90.1010.20">
    <property type="match status" value="1"/>
</dbReference>
<keyword evidence="2" id="KW-0732">Signal</keyword>
<feature type="region of interest" description="Disordered" evidence="1">
    <location>
        <begin position="42"/>
        <end position="95"/>
    </location>
</feature>
<evidence type="ECO:0000256" key="1">
    <source>
        <dbReference type="SAM" id="MobiDB-lite"/>
    </source>
</evidence>
<evidence type="ECO:0000259" key="3">
    <source>
        <dbReference type="SMART" id="SM00900"/>
    </source>
</evidence>
<feature type="domain" description="FMN-binding" evidence="3">
    <location>
        <begin position="113"/>
        <end position="184"/>
    </location>
</feature>
<dbReference type="GO" id="GO:0010181">
    <property type="term" value="F:FMN binding"/>
    <property type="evidence" value="ECO:0007669"/>
    <property type="project" value="InterPro"/>
</dbReference>
<gene>
    <name evidence="4" type="ORF">P0Y55_18075</name>
</gene>
<dbReference type="Proteomes" id="UP001178662">
    <property type="component" value="Chromosome"/>
</dbReference>
<evidence type="ECO:0000313" key="5">
    <source>
        <dbReference type="Proteomes" id="UP001178662"/>
    </source>
</evidence>
<organism evidence="4 5">
    <name type="scientific">Candidatus Cohnella colombiensis</name>
    <dbReference type="NCBI Taxonomy" id="3121368"/>
    <lineage>
        <taxon>Bacteria</taxon>
        <taxon>Bacillati</taxon>
        <taxon>Bacillota</taxon>
        <taxon>Bacilli</taxon>
        <taxon>Bacillales</taxon>
        <taxon>Paenibacillaceae</taxon>
        <taxon>Cohnella</taxon>
    </lineage>
</organism>
<dbReference type="SMART" id="SM00900">
    <property type="entry name" value="FMN_bind"/>
    <property type="match status" value="1"/>
</dbReference>
<keyword evidence="5" id="KW-1185">Reference proteome</keyword>
<evidence type="ECO:0000256" key="2">
    <source>
        <dbReference type="SAM" id="SignalP"/>
    </source>
</evidence>
<sequence>MDKKWVILCSTAVAAVYAAGYFTTETQASIVQPPLYIEENHQSNDVQPNDMPTISSQTNNSQTNNSQTNSSQTNNSQTNNSQTNSSQTNSVEPTTPIIRLYQDGTYTGLGKNRRGSIQVAVTFKNDKITDVEISKFAMHYSKRDVVGLPEEVLQIQSAQVRNVSGATYSTRAFKDAINDAMSQAQNA</sequence>
<evidence type="ECO:0000313" key="4">
    <source>
        <dbReference type="EMBL" id="WEK56440.1"/>
    </source>
</evidence>